<proteinExistence type="predicted"/>
<dbReference type="AlphaFoldDB" id="A0A2V0PQ41"/>
<accession>A0A2V0PQ41</accession>
<comment type="caution">
    <text evidence="2">The sequence shown here is derived from an EMBL/GenBank/DDBJ whole genome shotgun (WGS) entry which is preliminary data.</text>
</comment>
<name>A0A2V0PQ41_9CHLO</name>
<dbReference type="Gene3D" id="3.50.4.10">
    <property type="entry name" value="Hepatocyte Growth Factor"/>
    <property type="match status" value="1"/>
</dbReference>
<protein>
    <recommendedName>
        <fullName evidence="4">Apple domain-containing protein</fullName>
    </recommendedName>
</protein>
<evidence type="ECO:0000256" key="1">
    <source>
        <dbReference type="SAM" id="SignalP"/>
    </source>
</evidence>
<reference evidence="2 3" key="1">
    <citation type="journal article" date="2018" name="Sci. Rep.">
        <title>Raphidocelis subcapitata (=Pseudokirchneriella subcapitata) provides an insight into genome evolution and environmental adaptations in the Sphaeropleales.</title>
        <authorList>
            <person name="Suzuki S."/>
            <person name="Yamaguchi H."/>
            <person name="Nakajima N."/>
            <person name="Kawachi M."/>
        </authorList>
    </citation>
    <scope>NUCLEOTIDE SEQUENCE [LARGE SCALE GENOMIC DNA]</scope>
    <source>
        <strain evidence="2 3">NIES-35</strain>
    </source>
</reference>
<keyword evidence="1" id="KW-0732">Signal</keyword>
<feature type="chain" id="PRO_5016011194" description="Apple domain-containing protein" evidence="1">
    <location>
        <begin position="22"/>
        <end position="546"/>
    </location>
</feature>
<dbReference type="InParanoid" id="A0A2V0PQ41"/>
<feature type="signal peptide" evidence="1">
    <location>
        <begin position="1"/>
        <end position="21"/>
    </location>
</feature>
<dbReference type="EMBL" id="BDRX01000209">
    <property type="protein sequence ID" value="GBG00304.1"/>
    <property type="molecule type" value="Genomic_DNA"/>
</dbReference>
<dbReference type="Proteomes" id="UP000247498">
    <property type="component" value="Unassembled WGS sequence"/>
</dbReference>
<sequence>MGPRQHAVLGLLLLAVAVCSGIAPQEPFDEERLDPVYQGFGPKTAPRFGSCSNELRLQNVTRYTQEGWRLVELSAYESSKTGCLETLEQTLAMPAAGKSTTLRSGSAVAEGLASVGNIRLDGGRTAVALSVYTSGGRTPFGCITKIEVRARTPGQQWETLSLESTAFEGDSAVPVRTWSTKNYIAGLHVRSLKNACSASSGTPVIQIQPSNAVPRKLPASTTVSAAVAALDAADGAKLLPESAPLGPGLDAPLDGEAAVWYPKPRFPLRRPFSSFALTCPDGENIVGPEGVLVAGARLVSIQAFSSPRSGCIESMWQRYQIGDEEPIVIKAGTAGPLLEPRLKDAGTVELPAGESLDLLGASSGSAHGCLTSLTFRTGEGSSFSLGKRQAGPFAEAYSVGLNDPAARGAKFGGFSVTESRNYCNGTTGFPILHVRPVFVAKPAAKADRAALYKANWPAGGSHCVQYGGMDIKGGRDPQLAPGGAPYTADSWDVCCWLCASRPPCRFFSWDARTTRCATWRPTEQAFRAVARPGVASGEVVQRHDPA</sequence>
<keyword evidence="3" id="KW-1185">Reference proteome</keyword>
<organism evidence="2 3">
    <name type="scientific">Raphidocelis subcapitata</name>
    <dbReference type="NCBI Taxonomy" id="307507"/>
    <lineage>
        <taxon>Eukaryota</taxon>
        <taxon>Viridiplantae</taxon>
        <taxon>Chlorophyta</taxon>
        <taxon>core chlorophytes</taxon>
        <taxon>Chlorophyceae</taxon>
        <taxon>CS clade</taxon>
        <taxon>Sphaeropleales</taxon>
        <taxon>Selenastraceae</taxon>
        <taxon>Raphidocelis</taxon>
    </lineage>
</organism>
<gene>
    <name evidence="2" type="ORF">Rsub_13066</name>
</gene>
<evidence type="ECO:0008006" key="4">
    <source>
        <dbReference type="Google" id="ProtNLM"/>
    </source>
</evidence>
<evidence type="ECO:0000313" key="2">
    <source>
        <dbReference type="EMBL" id="GBG00304.1"/>
    </source>
</evidence>
<evidence type="ECO:0000313" key="3">
    <source>
        <dbReference type="Proteomes" id="UP000247498"/>
    </source>
</evidence>